<dbReference type="AlphaFoldDB" id="A0A3N6RX60"/>
<comment type="caution">
    <text evidence="1">The sequence shown here is derived from an EMBL/GenBank/DDBJ whole genome shotgun (WGS) entry which is preliminary data.</text>
</comment>
<name>A0A3N6RX60_9GAMM</name>
<reference evidence="1 2" key="1">
    <citation type="submission" date="2018-10" db="EMBL/GenBank/DDBJ databases">
        <title>Draft genome sequence for the type isolate of Erwinia psidii, agent causal of bacterial blight in guava (Psidium guajava) and wilt and die-back of Eucalyptus spp.</title>
        <authorList>
            <person name="Hermenegildo P.S."/>
            <person name="Santos S.A."/>
            <person name="Guimaraes L.M.S."/>
            <person name="Vidigal P.M.P."/>
            <person name="Pereira I.C."/>
            <person name="Badel J.L."/>
            <person name="Alfenas-Zerbini P."/>
            <person name="Ferreira M.A.S.V."/>
            <person name="Alfenas A.C."/>
        </authorList>
    </citation>
    <scope>NUCLEOTIDE SEQUENCE [LARGE SCALE GENOMIC DNA]</scope>
    <source>
        <strain evidence="1 2">IBSBF 435</strain>
    </source>
</reference>
<organism evidence="1 2">
    <name type="scientific">Erwinia psidii</name>
    <dbReference type="NCBI Taxonomy" id="69224"/>
    <lineage>
        <taxon>Bacteria</taxon>
        <taxon>Pseudomonadati</taxon>
        <taxon>Pseudomonadota</taxon>
        <taxon>Gammaproteobacteria</taxon>
        <taxon>Enterobacterales</taxon>
        <taxon>Erwiniaceae</taxon>
        <taxon>Erwinia</taxon>
    </lineage>
</organism>
<proteinExistence type="predicted"/>
<keyword evidence="2" id="KW-1185">Reference proteome</keyword>
<evidence type="ECO:0000313" key="2">
    <source>
        <dbReference type="Proteomes" id="UP000279457"/>
    </source>
</evidence>
<evidence type="ECO:0000313" key="1">
    <source>
        <dbReference type="EMBL" id="RQM37678.1"/>
    </source>
</evidence>
<protein>
    <submittedName>
        <fullName evidence="1">Uncharacterized protein</fullName>
    </submittedName>
</protein>
<sequence>MTASDAGCFRCCNVRDVAGIISAMDPPGLMKDCRVYRYRRRLQTACHQCRIKTGQWNGALKKHDNCGWQWLPGVMPGNFTVAV</sequence>
<accession>A0A3N6RX60</accession>
<dbReference type="EMBL" id="RHHM01000010">
    <property type="protein sequence ID" value="RQM37678.1"/>
    <property type="molecule type" value="Genomic_DNA"/>
</dbReference>
<dbReference type="Proteomes" id="UP000279457">
    <property type="component" value="Unassembled WGS sequence"/>
</dbReference>
<gene>
    <name evidence="1" type="ORF">EB241_14235</name>
</gene>